<dbReference type="PANTHER" id="PTHR21301">
    <property type="entry name" value="REVERSE TRANSCRIPTASE"/>
    <property type="match status" value="1"/>
</dbReference>
<sequence length="140" mass="16534">MTEKYTCHILPWHRYMDDILIWQSPPSLLPEFVETLNLNLILKFTYTCKRTKLHFLHVTLEVNSEGKTETYLYCKESASNNLLHTSSAHPHNFIERIPKIQYLRLWRICTSDAKFKLQAKQYLKIRATNPGPSIEPTRKS</sequence>
<reference evidence="2" key="1">
    <citation type="journal article" date="2016" name="Nature">
        <title>Genome evolution in the allotetraploid frog Xenopus laevis.</title>
        <authorList>
            <person name="Session A.M."/>
            <person name="Uno Y."/>
            <person name="Kwon T."/>
            <person name="Chapman J.A."/>
            <person name="Toyoda A."/>
            <person name="Takahashi S."/>
            <person name="Fukui A."/>
            <person name="Hikosaka A."/>
            <person name="Suzuki A."/>
            <person name="Kondo M."/>
            <person name="van Heeringen S.J."/>
            <person name="Quigley I."/>
            <person name="Heinz S."/>
            <person name="Ogino H."/>
            <person name="Ochi H."/>
            <person name="Hellsten U."/>
            <person name="Lyons J.B."/>
            <person name="Simakov O."/>
            <person name="Putnam N."/>
            <person name="Stites J."/>
            <person name="Kuroki Y."/>
            <person name="Tanaka T."/>
            <person name="Michiue T."/>
            <person name="Watanabe M."/>
            <person name="Bogdanovic O."/>
            <person name="Lister R."/>
            <person name="Georgiou G."/>
            <person name="Paranjpe S.S."/>
            <person name="van Kruijsbergen I."/>
            <person name="Shu S."/>
            <person name="Carlson J."/>
            <person name="Kinoshita T."/>
            <person name="Ohta Y."/>
            <person name="Mawaribuchi S."/>
            <person name="Jenkins J."/>
            <person name="Grimwood J."/>
            <person name="Schmutz J."/>
            <person name="Mitros T."/>
            <person name="Mozaffari S.V."/>
            <person name="Suzuki Y."/>
            <person name="Haramoto Y."/>
            <person name="Yamamoto T.S."/>
            <person name="Takagi C."/>
            <person name="Heald R."/>
            <person name="Miller K."/>
            <person name="Haudenschild C."/>
            <person name="Kitzman J."/>
            <person name="Nakayama T."/>
            <person name="Izutsu Y."/>
            <person name="Robert J."/>
            <person name="Fortriede J."/>
            <person name="Burns K."/>
            <person name="Lotay V."/>
            <person name="Karimi K."/>
            <person name="Yasuoka Y."/>
            <person name="Dichmann D.S."/>
            <person name="Flajnik M.F."/>
            <person name="Houston D.W."/>
            <person name="Shendure J."/>
            <person name="DuPasquier L."/>
            <person name="Vize P.D."/>
            <person name="Zorn A.M."/>
            <person name="Ito M."/>
            <person name="Marcotte E.M."/>
            <person name="Wallingford J.B."/>
            <person name="Ito Y."/>
            <person name="Asashima M."/>
            <person name="Ueno N."/>
            <person name="Matsuda Y."/>
            <person name="Veenstra G.J."/>
            <person name="Fujiyama A."/>
            <person name="Harland R.M."/>
            <person name="Taira M."/>
            <person name="Rokhsar D.S."/>
        </authorList>
    </citation>
    <scope>NUCLEOTIDE SEQUENCE [LARGE SCALE GENOMIC DNA]</scope>
    <source>
        <strain evidence="2">J</strain>
    </source>
</reference>
<accession>A0A974HSX9</accession>
<dbReference type="PANTHER" id="PTHR21301:SF12">
    <property type="match status" value="1"/>
</dbReference>
<dbReference type="Proteomes" id="UP000694892">
    <property type="component" value="Chromosome 3L"/>
</dbReference>
<proteinExistence type="predicted"/>
<organism evidence="1 2">
    <name type="scientific">Xenopus laevis</name>
    <name type="common">African clawed frog</name>
    <dbReference type="NCBI Taxonomy" id="8355"/>
    <lineage>
        <taxon>Eukaryota</taxon>
        <taxon>Metazoa</taxon>
        <taxon>Chordata</taxon>
        <taxon>Craniata</taxon>
        <taxon>Vertebrata</taxon>
        <taxon>Euteleostomi</taxon>
        <taxon>Amphibia</taxon>
        <taxon>Batrachia</taxon>
        <taxon>Anura</taxon>
        <taxon>Pipoidea</taxon>
        <taxon>Pipidae</taxon>
        <taxon>Xenopodinae</taxon>
        <taxon>Xenopus</taxon>
        <taxon>Xenopus</taxon>
    </lineage>
</organism>
<evidence type="ECO:0000313" key="2">
    <source>
        <dbReference type="Proteomes" id="UP000694892"/>
    </source>
</evidence>
<protein>
    <recommendedName>
        <fullName evidence="3">Reverse transcriptase domain-containing protein</fullName>
    </recommendedName>
</protein>
<dbReference type="AlphaFoldDB" id="A0A974HSX9"/>
<evidence type="ECO:0000313" key="1">
    <source>
        <dbReference type="EMBL" id="OCT89060.1"/>
    </source>
</evidence>
<name>A0A974HSX9_XENLA</name>
<dbReference type="EMBL" id="CM004470">
    <property type="protein sequence ID" value="OCT89060.1"/>
    <property type="molecule type" value="Genomic_DNA"/>
</dbReference>
<evidence type="ECO:0008006" key="3">
    <source>
        <dbReference type="Google" id="ProtNLM"/>
    </source>
</evidence>
<gene>
    <name evidence="1" type="ORF">XELAEV_18017680mg</name>
</gene>